<dbReference type="InterPro" id="IPR000086">
    <property type="entry name" value="NUDIX_hydrolase_dom"/>
</dbReference>
<dbReference type="PROSITE" id="PS00893">
    <property type="entry name" value="NUDIX_BOX"/>
    <property type="match status" value="1"/>
</dbReference>
<dbReference type="InterPro" id="IPR020476">
    <property type="entry name" value="Nudix_hydrolase"/>
</dbReference>
<sequence>MGRRIDYLDDPSAPEPNSLVPSANAAVFDDAGRVLLIRRSDNGNWAMPGGAMDPGERLAECAVRETLEETGIRCEVTGFVGMYTDPGHVIYYTSDGECRQECSFVFRARATGGEPTPSSESTRVLWVDPEAVTEYGMHPSMALRVRHALEKRSEPYLG</sequence>
<dbReference type="SUPFAM" id="SSF55811">
    <property type="entry name" value="Nudix"/>
    <property type="match status" value="1"/>
</dbReference>
<dbReference type="RefSeq" id="WP_254417028.1">
    <property type="nucleotide sequence ID" value="NZ_BAAAJB010000069.1"/>
</dbReference>
<dbReference type="Proteomes" id="UP001055940">
    <property type="component" value="Chromosome"/>
</dbReference>
<evidence type="ECO:0000256" key="1">
    <source>
        <dbReference type="ARBA" id="ARBA00001946"/>
    </source>
</evidence>
<reference evidence="7" key="1">
    <citation type="submission" date="2022-06" db="EMBL/GenBank/DDBJ databases">
        <authorList>
            <person name="Ping M."/>
        </authorList>
    </citation>
    <scope>NUCLEOTIDE SEQUENCE</scope>
    <source>
        <strain evidence="7">JCM11759T</strain>
    </source>
</reference>
<accession>A0ABY5D2Z6</accession>
<evidence type="ECO:0000256" key="3">
    <source>
        <dbReference type="ARBA" id="ARBA00022801"/>
    </source>
</evidence>
<evidence type="ECO:0000256" key="5">
    <source>
        <dbReference type="SAM" id="MobiDB-lite"/>
    </source>
</evidence>
<dbReference type="PROSITE" id="PS51462">
    <property type="entry name" value="NUDIX"/>
    <property type="match status" value="1"/>
</dbReference>
<dbReference type="InterPro" id="IPR015797">
    <property type="entry name" value="NUDIX_hydrolase-like_dom_sf"/>
</dbReference>
<keyword evidence="3 4" id="KW-0378">Hydrolase</keyword>
<protein>
    <submittedName>
        <fullName evidence="7">NUDIX domain-containing protein</fullName>
    </submittedName>
</protein>
<evidence type="ECO:0000313" key="7">
    <source>
        <dbReference type="EMBL" id="USY17458.1"/>
    </source>
</evidence>
<dbReference type="PANTHER" id="PTHR43046">
    <property type="entry name" value="GDP-MANNOSE MANNOSYL HYDROLASE"/>
    <property type="match status" value="1"/>
</dbReference>
<name>A0ABY5D2Z6_9ACTN</name>
<dbReference type="Gene3D" id="3.90.79.10">
    <property type="entry name" value="Nucleoside Triphosphate Pyrophosphohydrolase"/>
    <property type="match status" value="1"/>
</dbReference>
<dbReference type="PANTHER" id="PTHR43046:SF16">
    <property type="entry name" value="ADP-RIBOSE PYROPHOSPHATASE YJHB-RELATED"/>
    <property type="match status" value="1"/>
</dbReference>
<feature type="region of interest" description="Disordered" evidence="5">
    <location>
        <begin position="1"/>
        <end position="21"/>
    </location>
</feature>
<dbReference type="Pfam" id="PF00293">
    <property type="entry name" value="NUDIX"/>
    <property type="match status" value="1"/>
</dbReference>
<evidence type="ECO:0000313" key="8">
    <source>
        <dbReference type="Proteomes" id="UP001055940"/>
    </source>
</evidence>
<evidence type="ECO:0000259" key="6">
    <source>
        <dbReference type="PROSITE" id="PS51462"/>
    </source>
</evidence>
<evidence type="ECO:0000256" key="4">
    <source>
        <dbReference type="RuleBase" id="RU003476"/>
    </source>
</evidence>
<dbReference type="EMBL" id="CP099837">
    <property type="protein sequence ID" value="USY17458.1"/>
    <property type="molecule type" value="Genomic_DNA"/>
</dbReference>
<proteinExistence type="inferred from homology"/>
<feature type="domain" description="Nudix hydrolase" evidence="6">
    <location>
        <begin position="18"/>
        <end position="149"/>
    </location>
</feature>
<dbReference type="InterPro" id="IPR020084">
    <property type="entry name" value="NUDIX_hydrolase_CS"/>
</dbReference>
<evidence type="ECO:0000256" key="2">
    <source>
        <dbReference type="ARBA" id="ARBA00005582"/>
    </source>
</evidence>
<keyword evidence="8" id="KW-1185">Reference proteome</keyword>
<dbReference type="PRINTS" id="PR00502">
    <property type="entry name" value="NUDIXFAMILY"/>
</dbReference>
<comment type="similarity">
    <text evidence="2 4">Belongs to the Nudix hydrolase family.</text>
</comment>
<comment type="cofactor">
    <cofactor evidence="1">
        <name>Mg(2+)</name>
        <dbReference type="ChEBI" id="CHEBI:18420"/>
    </cofactor>
</comment>
<organism evidence="7 8">
    <name type="scientific">Nocardiopsis exhalans</name>
    <dbReference type="NCBI Taxonomy" id="163604"/>
    <lineage>
        <taxon>Bacteria</taxon>
        <taxon>Bacillati</taxon>
        <taxon>Actinomycetota</taxon>
        <taxon>Actinomycetes</taxon>
        <taxon>Streptosporangiales</taxon>
        <taxon>Nocardiopsidaceae</taxon>
        <taxon>Nocardiopsis</taxon>
    </lineage>
</organism>
<gene>
    <name evidence="7" type="ORF">NE857_19150</name>
</gene>